<keyword evidence="8 13" id="KW-0418">Kinase</keyword>
<dbReference type="InterPro" id="IPR005467">
    <property type="entry name" value="His_kinase_dom"/>
</dbReference>
<evidence type="ECO:0000256" key="9">
    <source>
        <dbReference type="ARBA" id="ARBA00022840"/>
    </source>
</evidence>
<dbReference type="SUPFAM" id="SSF47384">
    <property type="entry name" value="Homodimeric domain of signal transducing histidine kinase"/>
    <property type="match status" value="1"/>
</dbReference>
<feature type="domain" description="HAMP" evidence="12">
    <location>
        <begin position="154"/>
        <end position="206"/>
    </location>
</feature>
<dbReference type="Gene3D" id="1.10.287.130">
    <property type="match status" value="1"/>
</dbReference>
<comment type="caution">
    <text evidence="13">The sequence shown here is derived from an EMBL/GenBank/DDBJ whole genome shotgun (WGS) entry which is preliminary data.</text>
</comment>
<dbReference type="CDD" id="cd06225">
    <property type="entry name" value="HAMP"/>
    <property type="match status" value="1"/>
</dbReference>
<evidence type="ECO:0000259" key="11">
    <source>
        <dbReference type="PROSITE" id="PS50109"/>
    </source>
</evidence>
<accession>A0A923M901</accession>
<dbReference type="PANTHER" id="PTHR44936:SF10">
    <property type="entry name" value="SENSOR PROTEIN RSTB"/>
    <property type="match status" value="1"/>
</dbReference>
<dbReference type="CDD" id="cd00082">
    <property type="entry name" value="HisKA"/>
    <property type="match status" value="1"/>
</dbReference>
<evidence type="ECO:0000256" key="10">
    <source>
        <dbReference type="SAM" id="Phobius"/>
    </source>
</evidence>
<dbReference type="PANTHER" id="PTHR44936">
    <property type="entry name" value="SENSOR PROTEIN CREC"/>
    <property type="match status" value="1"/>
</dbReference>
<dbReference type="CDD" id="cd00075">
    <property type="entry name" value="HATPase"/>
    <property type="match status" value="1"/>
</dbReference>
<gene>
    <name evidence="13" type="ORF">H8R02_14025</name>
</gene>
<evidence type="ECO:0000256" key="5">
    <source>
        <dbReference type="ARBA" id="ARBA00022553"/>
    </source>
</evidence>
<dbReference type="GO" id="GO:0000155">
    <property type="term" value="F:phosphorelay sensor kinase activity"/>
    <property type="evidence" value="ECO:0007669"/>
    <property type="project" value="InterPro"/>
</dbReference>
<keyword evidence="9" id="KW-0067">ATP-binding</keyword>
<proteinExistence type="predicted"/>
<dbReference type="Proteomes" id="UP000596827">
    <property type="component" value="Unassembled WGS sequence"/>
</dbReference>
<name>A0A923M901_9BURK</name>
<evidence type="ECO:0000256" key="2">
    <source>
        <dbReference type="ARBA" id="ARBA00004651"/>
    </source>
</evidence>
<dbReference type="PROSITE" id="PS50109">
    <property type="entry name" value="HIS_KIN"/>
    <property type="match status" value="1"/>
</dbReference>
<dbReference type="PRINTS" id="PR00344">
    <property type="entry name" value="BCTRLSENSOR"/>
</dbReference>
<dbReference type="AlphaFoldDB" id="A0A923M901"/>
<feature type="domain" description="Histidine kinase" evidence="11">
    <location>
        <begin position="214"/>
        <end position="415"/>
    </location>
</feature>
<keyword evidence="4" id="KW-1003">Cell membrane</keyword>
<dbReference type="InterPro" id="IPR004358">
    <property type="entry name" value="Sig_transdc_His_kin-like_C"/>
</dbReference>
<keyword evidence="10" id="KW-0812">Transmembrane</keyword>
<dbReference type="Pfam" id="PF00672">
    <property type="entry name" value="HAMP"/>
    <property type="match status" value="1"/>
</dbReference>
<dbReference type="EC" id="2.7.13.3" evidence="3"/>
<dbReference type="SUPFAM" id="SSF55874">
    <property type="entry name" value="ATPase domain of HSP90 chaperone/DNA topoisomerase II/histidine kinase"/>
    <property type="match status" value="1"/>
</dbReference>
<dbReference type="InterPro" id="IPR050980">
    <property type="entry name" value="2C_sensor_his_kinase"/>
</dbReference>
<comment type="catalytic activity">
    <reaction evidence="1">
        <text>ATP + protein L-histidine = ADP + protein N-phospho-L-histidine.</text>
        <dbReference type="EC" id="2.7.13.3"/>
    </reaction>
</comment>
<dbReference type="SMART" id="SM00387">
    <property type="entry name" value="HATPase_c"/>
    <property type="match status" value="1"/>
</dbReference>
<evidence type="ECO:0000256" key="4">
    <source>
        <dbReference type="ARBA" id="ARBA00022475"/>
    </source>
</evidence>
<comment type="subcellular location">
    <subcellularLocation>
        <location evidence="2">Cell membrane</location>
        <topology evidence="2">Multi-pass membrane protein</topology>
    </subcellularLocation>
</comment>
<dbReference type="GO" id="GO:0005524">
    <property type="term" value="F:ATP binding"/>
    <property type="evidence" value="ECO:0007669"/>
    <property type="project" value="UniProtKB-KW"/>
</dbReference>
<organism evidence="13 14">
    <name type="scientific">Ramlibacter albus</name>
    <dbReference type="NCBI Taxonomy" id="2079448"/>
    <lineage>
        <taxon>Bacteria</taxon>
        <taxon>Pseudomonadati</taxon>
        <taxon>Pseudomonadota</taxon>
        <taxon>Betaproteobacteria</taxon>
        <taxon>Burkholderiales</taxon>
        <taxon>Comamonadaceae</taxon>
        <taxon>Ramlibacter</taxon>
    </lineage>
</organism>
<dbReference type="SMART" id="SM00388">
    <property type="entry name" value="HisKA"/>
    <property type="match status" value="1"/>
</dbReference>
<keyword evidence="10" id="KW-1133">Transmembrane helix</keyword>
<keyword evidence="10" id="KW-0472">Membrane</keyword>
<dbReference type="GO" id="GO:0005886">
    <property type="term" value="C:plasma membrane"/>
    <property type="evidence" value="ECO:0007669"/>
    <property type="project" value="UniProtKB-SubCell"/>
</dbReference>
<evidence type="ECO:0000259" key="12">
    <source>
        <dbReference type="PROSITE" id="PS50885"/>
    </source>
</evidence>
<keyword evidence="5" id="KW-0597">Phosphoprotein</keyword>
<keyword evidence="6" id="KW-0808">Transferase</keyword>
<evidence type="ECO:0000256" key="7">
    <source>
        <dbReference type="ARBA" id="ARBA00022741"/>
    </source>
</evidence>
<dbReference type="Pfam" id="PF00512">
    <property type="entry name" value="HisKA"/>
    <property type="match status" value="1"/>
</dbReference>
<sequence>MRHSLKARLVAVFLLLALALTGAFMFGMQKAVSIGWRDAARPLVSDYVDHLAADIGTPPSIDRARGLVQKLPITVRIAGPQVNWESHPGRDLEAPHRHDRWATESGLLARATADGHRIEFGLNVQPWRDRPRMWGWITLAMLLVLTLLAYKYVRRLLRPLDDISAGAQRFGRGEFAQAIPVRRNDELGDLANDVNTMARSIHQMLDAKRALLLAISHELRSPLTRARLNAELLPETGEAAARREALLRDLQEMADLVTELLESERLGQGHAALQREPTDLGTLALEVASGRGVLVEVDDPLPQLQLDRVRMRLLLRNLIDNALRHGGEGERPVLRVARGERGVVLSIRDFGPGVDEAVLPQLAEPFYRPDAARERATGGVGLGLYLCKLIAQAHGATFTVRNANPGLEVAVSFPA</sequence>
<dbReference type="SUPFAM" id="SSF158472">
    <property type="entry name" value="HAMP domain-like"/>
    <property type="match status" value="1"/>
</dbReference>
<evidence type="ECO:0000256" key="3">
    <source>
        <dbReference type="ARBA" id="ARBA00012438"/>
    </source>
</evidence>
<evidence type="ECO:0000256" key="8">
    <source>
        <dbReference type="ARBA" id="ARBA00022777"/>
    </source>
</evidence>
<dbReference type="Pfam" id="PF02518">
    <property type="entry name" value="HATPase_c"/>
    <property type="match status" value="1"/>
</dbReference>
<dbReference type="Gene3D" id="6.10.340.10">
    <property type="match status" value="1"/>
</dbReference>
<dbReference type="SMART" id="SM00304">
    <property type="entry name" value="HAMP"/>
    <property type="match status" value="1"/>
</dbReference>
<evidence type="ECO:0000313" key="14">
    <source>
        <dbReference type="Proteomes" id="UP000596827"/>
    </source>
</evidence>
<dbReference type="InterPro" id="IPR003661">
    <property type="entry name" value="HisK_dim/P_dom"/>
</dbReference>
<evidence type="ECO:0000256" key="1">
    <source>
        <dbReference type="ARBA" id="ARBA00000085"/>
    </source>
</evidence>
<dbReference type="InterPro" id="IPR003660">
    <property type="entry name" value="HAMP_dom"/>
</dbReference>
<dbReference type="Gene3D" id="3.30.565.10">
    <property type="entry name" value="Histidine kinase-like ATPase, C-terminal domain"/>
    <property type="match status" value="1"/>
</dbReference>
<keyword evidence="7" id="KW-0547">Nucleotide-binding</keyword>
<keyword evidence="14" id="KW-1185">Reference proteome</keyword>
<dbReference type="InterPro" id="IPR036890">
    <property type="entry name" value="HATPase_C_sf"/>
</dbReference>
<feature type="transmembrane region" description="Helical" evidence="10">
    <location>
        <begin position="133"/>
        <end position="150"/>
    </location>
</feature>
<dbReference type="PROSITE" id="PS50885">
    <property type="entry name" value="HAMP"/>
    <property type="match status" value="1"/>
</dbReference>
<reference evidence="13" key="1">
    <citation type="submission" date="2020-08" db="EMBL/GenBank/DDBJ databases">
        <title>Ramlibacter sp. GTP1 16S ribosomal RNA gene genome sequencing and assembly.</title>
        <authorList>
            <person name="Kang M."/>
        </authorList>
    </citation>
    <scope>NUCLEOTIDE SEQUENCE</scope>
    <source>
        <strain evidence="13">GTP1</strain>
    </source>
</reference>
<evidence type="ECO:0000256" key="6">
    <source>
        <dbReference type="ARBA" id="ARBA00022679"/>
    </source>
</evidence>
<protein>
    <recommendedName>
        <fullName evidence="3">histidine kinase</fullName>
        <ecNumber evidence="3">2.7.13.3</ecNumber>
    </recommendedName>
</protein>
<dbReference type="EMBL" id="JACORU010000004">
    <property type="protein sequence ID" value="MBC5765580.1"/>
    <property type="molecule type" value="Genomic_DNA"/>
</dbReference>
<dbReference type="InterPro" id="IPR036097">
    <property type="entry name" value="HisK_dim/P_sf"/>
</dbReference>
<evidence type="ECO:0000313" key="13">
    <source>
        <dbReference type="EMBL" id="MBC5765580.1"/>
    </source>
</evidence>
<dbReference type="InterPro" id="IPR003594">
    <property type="entry name" value="HATPase_dom"/>
</dbReference>